<dbReference type="Pfam" id="PF09296">
    <property type="entry name" value="NUDIX-like"/>
    <property type="match status" value="1"/>
</dbReference>
<dbReference type="GO" id="GO:0019677">
    <property type="term" value="P:NAD+ catabolic process"/>
    <property type="evidence" value="ECO:0007669"/>
    <property type="project" value="TreeGrafter"/>
</dbReference>
<dbReference type="GO" id="GO:0006742">
    <property type="term" value="P:NADP+ catabolic process"/>
    <property type="evidence" value="ECO:0007669"/>
    <property type="project" value="TreeGrafter"/>
</dbReference>
<comment type="catalytic activity">
    <reaction evidence="9">
        <text>a 5'-end NAD(+)-phospho-ribonucleoside in mRNA + H2O = a 5'-end phospho-adenosine-phospho-ribonucleoside in mRNA + beta-nicotinamide D-ribonucleotide + 2 H(+)</text>
        <dbReference type="Rhea" id="RHEA:60876"/>
        <dbReference type="Rhea" id="RHEA-COMP:15698"/>
        <dbReference type="Rhea" id="RHEA-COMP:15719"/>
        <dbReference type="ChEBI" id="CHEBI:14649"/>
        <dbReference type="ChEBI" id="CHEBI:15377"/>
        <dbReference type="ChEBI" id="CHEBI:15378"/>
        <dbReference type="ChEBI" id="CHEBI:144029"/>
        <dbReference type="ChEBI" id="CHEBI:144051"/>
    </reaction>
    <physiologicalReaction direction="left-to-right" evidence="9">
        <dbReference type="Rhea" id="RHEA:60877"/>
    </physiologicalReaction>
</comment>
<feature type="domain" description="Nudix hydrolase" evidence="11">
    <location>
        <begin position="171"/>
        <end position="296"/>
    </location>
</feature>
<evidence type="ECO:0000256" key="3">
    <source>
        <dbReference type="ARBA" id="ARBA00009595"/>
    </source>
</evidence>
<dbReference type="NCBIfam" id="NF001299">
    <property type="entry name" value="PRK00241.1"/>
    <property type="match status" value="1"/>
</dbReference>
<gene>
    <name evidence="12" type="primary">nudC</name>
    <name evidence="12" type="ORF">EZH22_11175</name>
</gene>
<dbReference type="PRINTS" id="PR00502">
    <property type="entry name" value="NUDIXFAMILY"/>
</dbReference>
<dbReference type="AlphaFoldDB" id="A0A974SKF3"/>
<keyword evidence="7" id="KW-0460">Magnesium</keyword>
<reference evidence="12 13" key="1">
    <citation type="submission" date="2020-10" db="EMBL/GenBank/DDBJ databases">
        <title>Degradation of 1,4-Dioxane by Xanthobacter sp. YN2, via a Novel Group-2 Soluble Di-Iron Monooxygenase.</title>
        <authorList>
            <person name="Ma F."/>
            <person name="Wang Y."/>
            <person name="Yang J."/>
            <person name="Guo H."/>
            <person name="Su D."/>
            <person name="Yu L."/>
        </authorList>
    </citation>
    <scope>NUCLEOTIDE SEQUENCE [LARGE SCALE GENOMIC DNA]</scope>
    <source>
        <strain evidence="12 13">YN2</strain>
    </source>
</reference>
<dbReference type="InterPro" id="IPR050241">
    <property type="entry name" value="NAD-cap_RNA_hydrolase_NudC"/>
</dbReference>
<sequence length="311" mass="33594">MSVIIRPELGAWPALGYVGSPLDRAAHLRATAGDLIADPAARFYLLGGELVAMKGAEAPFDPLFLHGEARARGRGEPLFLGLADGAPRFAFSFDPGLREILEGEGLKVLDLRSIAVGGLVAADHLGPVASGKALLAWHGRHGFCANCGQASRIVDQGWRRDCPSCGTQHFPRTDPVVIMLTAAGDRCLLGRQPHFAPGMWSCLAGFVEPGESIEEAVRRETLEEAGIATGRVTYRTCQPWPFPMSLMIGCLAQATSRDIVIDRNELEDARWFDRDEVALMLARTHPDGLFVPPPVAIAHHLIRAFVEGIHA</sequence>
<comment type="cofactor">
    <cofactor evidence="1">
        <name>Mg(2+)</name>
        <dbReference type="ChEBI" id="CHEBI:18420"/>
    </cofactor>
</comment>
<dbReference type="Proteomes" id="UP000596427">
    <property type="component" value="Chromosome"/>
</dbReference>
<keyword evidence="8" id="KW-0520">NAD</keyword>
<evidence type="ECO:0000256" key="2">
    <source>
        <dbReference type="ARBA" id="ARBA00001947"/>
    </source>
</evidence>
<evidence type="ECO:0000256" key="7">
    <source>
        <dbReference type="ARBA" id="ARBA00022842"/>
    </source>
</evidence>
<dbReference type="InterPro" id="IPR049734">
    <property type="entry name" value="NudC-like_C"/>
</dbReference>
<dbReference type="Pfam" id="PF00293">
    <property type="entry name" value="NUDIX"/>
    <property type="match status" value="1"/>
</dbReference>
<comment type="cofactor">
    <cofactor evidence="2">
        <name>Zn(2+)</name>
        <dbReference type="ChEBI" id="CHEBI:29105"/>
    </cofactor>
</comment>
<dbReference type="PANTHER" id="PTHR42904:SF6">
    <property type="entry name" value="NAD-CAPPED RNA HYDROLASE NUDT12"/>
    <property type="match status" value="1"/>
</dbReference>
<evidence type="ECO:0000256" key="1">
    <source>
        <dbReference type="ARBA" id="ARBA00001946"/>
    </source>
</evidence>
<dbReference type="InterPro" id="IPR015375">
    <property type="entry name" value="NADH_PPase-like_N"/>
</dbReference>
<dbReference type="InterPro" id="IPR000086">
    <property type="entry name" value="NUDIX_hydrolase_dom"/>
</dbReference>
<dbReference type="Pfam" id="PF09297">
    <property type="entry name" value="Zn_ribbon_NUD"/>
    <property type="match status" value="1"/>
</dbReference>
<keyword evidence="13" id="KW-1185">Reference proteome</keyword>
<evidence type="ECO:0000256" key="8">
    <source>
        <dbReference type="ARBA" id="ARBA00023027"/>
    </source>
</evidence>
<evidence type="ECO:0000313" key="13">
    <source>
        <dbReference type="Proteomes" id="UP000596427"/>
    </source>
</evidence>
<dbReference type="GO" id="GO:0005829">
    <property type="term" value="C:cytosol"/>
    <property type="evidence" value="ECO:0007669"/>
    <property type="project" value="TreeGrafter"/>
</dbReference>
<accession>A0A974SKF3</accession>
<dbReference type="GO" id="GO:0035529">
    <property type="term" value="F:NADH pyrophosphatase activity"/>
    <property type="evidence" value="ECO:0007669"/>
    <property type="project" value="TreeGrafter"/>
</dbReference>
<dbReference type="GO" id="GO:0046872">
    <property type="term" value="F:metal ion binding"/>
    <property type="evidence" value="ECO:0007669"/>
    <property type="project" value="UniProtKB-KW"/>
</dbReference>
<dbReference type="FunFam" id="3.90.79.10:FF:000040">
    <property type="entry name" value="Nudix hydrolase 19, chloroplastic"/>
    <property type="match status" value="1"/>
</dbReference>
<dbReference type="EC" id="3.6.1.22" evidence="4"/>
<evidence type="ECO:0000256" key="9">
    <source>
        <dbReference type="ARBA" id="ARBA00023679"/>
    </source>
</evidence>
<dbReference type="Gene3D" id="3.90.79.20">
    <property type="match status" value="1"/>
</dbReference>
<dbReference type="InterPro" id="IPR015376">
    <property type="entry name" value="Znr_NADH_PPase"/>
</dbReference>
<proteinExistence type="inferred from homology"/>
<dbReference type="InterPro" id="IPR015797">
    <property type="entry name" value="NUDIX_hydrolase-like_dom_sf"/>
</dbReference>
<dbReference type="CDD" id="cd03429">
    <property type="entry name" value="NUDIX_NADH_pyrophosphatase_Nudt13"/>
    <property type="match status" value="1"/>
</dbReference>
<dbReference type="Gene3D" id="3.90.79.10">
    <property type="entry name" value="Nucleoside Triphosphate Pyrophosphohydrolase"/>
    <property type="match status" value="1"/>
</dbReference>
<evidence type="ECO:0000256" key="5">
    <source>
        <dbReference type="ARBA" id="ARBA00022723"/>
    </source>
</evidence>
<evidence type="ECO:0000256" key="10">
    <source>
        <dbReference type="RuleBase" id="RU003476"/>
    </source>
</evidence>
<dbReference type="KEGG" id="xdi:EZH22_11175"/>
<dbReference type="InterPro" id="IPR020476">
    <property type="entry name" value="Nudix_hydrolase"/>
</dbReference>
<dbReference type="EMBL" id="CP063362">
    <property type="protein sequence ID" value="QRG08785.1"/>
    <property type="molecule type" value="Genomic_DNA"/>
</dbReference>
<dbReference type="RefSeq" id="WP_203195699.1">
    <property type="nucleotide sequence ID" value="NZ_CP063362.1"/>
</dbReference>
<name>A0A974SKF3_9HYPH</name>
<protein>
    <recommendedName>
        <fullName evidence="4">NAD(+) diphosphatase</fullName>
        <ecNumber evidence="4">3.6.1.22</ecNumber>
    </recommendedName>
</protein>
<comment type="similarity">
    <text evidence="3">Belongs to the Nudix hydrolase family. NudC subfamily.</text>
</comment>
<dbReference type="PROSITE" id="PS00893">
    <property type="entry name" value="NUDIX_BOX"/>
    <property type="match status" value="1"/>
</dbReference>
<keyword evidence="5" id="KW-0479">Metal-binding</keyword>
<evidence type="ECO:0000259" key="11">
    <source>
        <dbReference type="PROSITE" id="PS51462"/>
    </source>
</evidence>
<dbReference type="SUPFAM" id="SSF55811">
    <property type="entry name" value="Nudix"/>
    <property type="match status" value="1"/>
</dbReference>
<dbReference type="PANTHER" id="PTHR42904">
    <property type="entry name" value="NUDIX HYDROLASE, NUDC SUBFAMILY"/>
    <property type="match status" value="1"/>
</dbReference>
<keyword evidence="6 10" id="KW-0378">Hydrolase</keyword>
<evidence type="ECO:0000256" key="4">
    <source>
        <dbReference type="ARBA" id="ARBA00012381"/>
    </source>
</evidence>
<organism evidence="12 13">
    <name type="scientific">Xanthobacter dioxanivorans</name>
    <dbReference type="NCBI Taxonomy" id="2528964"/>
    <lineage>
        <taxon>Bacteria</taxon>
        <taxon>Pseudomonadati</taxon>
        <taxon>Pseudomonadota</taxon>
        <taxon>Alphaproteobacteria</taxon>
        <taxon>Hyphomicrobiales</taxon>
        <taxon>Xanthobacteraceae</taxon>
        <taxon>Xanthobacter</taxon>
    </lineage>
</organism>
<dbReference type="InterPro" id="IPR020084">
    <property type="entry name" value="NUDIX_hydrolase_CS"/>
</dbReference>
<evidence type="ECO:0000313" key="12">
    <source>
        <dbReference type="EMBL" id="QRG08785.1"/>
    </source>
</evidence>
<evidence type="ECO:0000256" key="6">
    <source>
        <dbReference type="ARBA" id="ARBA00022801"/>
    </source>
</evidence>
<dbReference type="PROSITE" id="PS51462">
    <property type="entry name" value="NUDIX"/>
    <property type="match status" value="1"/>
</dbReference>